<organism evidence="4 5">
    <name type="scientific">Oribacterium sinus F0268</name>
    <dbReference type="NCBI Taxonomy" id="585501"/>
    <lineage>
        <taxon>Bacteria</taxon>
        <taxon>Bacillati</taxon>
        <taxon>Bacillota</taxon>
        <taxon>Clostridia</taxon>
        <taxon>Lachnospirales</taxon>
        <taxon>Lachnospiraceae</taxon>
        <taxon>Oribacterium</taxon>
    </lineage>
</organism>
<proteinExistence type="predicted"/>
<dbReference type="STRING" id="585501.HMPREF6123_1991"/>
<comment type="caution">
    <text evidence="4">The sequence shown here is derived from an EMBL/GenBank/DDBJ whole genome shotgun (WGS) entry which is preliminary data.</text>
</comment>
<dbReference type="InterPro" id="IPR003593">
    <property type="entry name" value="AAA+_ATPase"/>
</dbReference>
<evidence type="ECO:0000256" key="1">
    <source>
        <dbReference type="ARBA" id="ARBA00022741"/>
    </source>
</evidence>
<dbReference type="InterPro" id="IPR050107">
    <property type="entry name" value="ABC_carbohydrate_import_ATPase"/>
</dbReference>
<dbReference type="PANTHER" id="PTHR43790:SF4">
    <property type="entry name" value="GUANOSINE IMPORT ATP-BINDING PROTEIN NUPO"/>
    <property type="match status" value="1"/>
</dbReference>
<dbReference type="InterPro" id="IPR003439">
    <property type="entry name" value="ABC_transporter-like_ATP-bd"/>
</dbReference>
<reference evidence="4 5" key="1">
    <citation type="submission" date="2009-04" db="EMBL/GenBank/DDBJ databases">
        <authorList>
            <person name="Qin X."/>
            <person name="Bachman B."/>
            <person name="Battles P."/>
            <person name="Bell A."/>
            <person name="Bess C."/>
            <person name="Bickham C."/>
            <person name="Chaboub L."/>
            <person name="Chen D."/>
            <person name="Coyle M."/>
            <person name="Deiros D.R."/>
            <person name="Dinh H."/>
            <person name="Forbes L."/>
            <person name="Fowler G."/>
            <person name="Francisco L."/>
            <person name="Fu Q."/>
            <person name="Gubbala S."/>
            <person name="Hale W."/>
            <person name="Han Y."/>
            <person name="Hemphill L."/>
            <person name="Highlander S.K."/>
            <person name="Hirani K."/>
            <person name="Hogues M."/>
            <person name="Jackson L."/>
            <person name="Jakkamsetti A."/>
            <person name="Javaid M."/>
            <person name="Jiang H."/>
            <person name="Korchina V."/>
            <person name="Kovar C."/>
            <person name="Lara F."/>
            <person name="Lee S."/>
            <person name="Mata R."/>
            <person name="Mathew T."/>
            <person name="Moen C."/>
            <person name="Morales K."/>
            <person name="Munidasa M."/>
            <person name="Nazareth L."/>
            <person name="Ngo R."/>
            <person name="Nguyen L."/>
            <person name="Okwuonu G."/>
            <person name="Ongeri F."/>
            <person name="Patil S."/>
            <person name="Petrosino J."/>
            <person name="Pham C."/>
            <person name="Pham P."/>
            <person name="Pu L.-L."/>
            <person name="Puazo M."/>
            <person name="Raj R."/>
            <person name="Reid J."/>
            <person name="Rouhana J."/>
            <person name="Saada N."/>
            <person name="Shang Y."/>
            <person name="Simmons D."/>
            <person name="Thornton R."/>
            <person name="Warren J."/>
            <person name="Weissenberger G."/>
            <person name="Zhang J."/>
            <person name="Zhang L."/>
            <person name="Zhou C."/>
            <person name="Zhu D."/>
            <person name="Muzny D."/>
            <person name="Worley K."/>
            <person name="Gibbs R."/>
        </authorList>
    </citation>
    <scope>NUCLEOTIDE SEQUENCE [LARGE SCALE GENOMIC DNA]</scope>
    <source>
        <strain evidence="4 5">F0268</strain>
    </source>
</reference>
<dbReference type="Proteomes" id="UP000004121">
    <property type="component" value="Unassembled WGS sequence"/>
</dbReference>
<sequence length="512" mass="57049">MHYMGKNIIVELKHINKRFAKVLANDDVSMVIKEGEVVALLGENGAGKSTIMKILYGLYHATEGEIFINQKKVEIRSPKEAMACGIAMIQQHFSLVEAHTVTENIILGHCKGKIDFTEKEKEIQALADQYHFDVPAGELVKNLTVGAQQKVEILKALYLNAKIIIMDEPTAVLTPQEADVLMGFVRDYVAKGNSIVFITHKMKEVLEVSDRIIVLRNGKISGTIEEGEIRTVKESELVNLMIGHDLEIIKAPSMTGTDNRKNRLEVEHVSLRSKDNIPLLDNVSFSIKEGEILGFAGVSGNGQQELCEAIYGARKLHAGKVILDGEEISQLAVRERIEKGIGYLASDRYRYGMISGMTLSENILLKASYLKNWVKNGIIKWKELNNYTENIIQEYKVKAPDHEVVIGSLSGGNQQKVVVAREVDRGEKLIIFDQPTRGLDLGAINYVHKTIMREKSKGKSILLVSTELSEIFALSDRIAILYKGKIMGIFQNGELSTEQIGLLMAGYELKEV</sequence>
<feature type="domain" description="ABC transporter" evidence="3">
    <location>
        <begin position="264"/>
        <end position="508"/>
    </location>
</feature>
<dbReference type="SMART" id="SM00382">
    <property type="entry name" value="AAA"/>
    <property type="match status" value="2"/>
</dbReference>
<dbReference type="eggNOG" id="COG3845">
    <property type="taxonomic scope" value="Bacteria"/>
</dbReference>
<dbReference type="AlphaFoldDB" id="C2KZS2"/>
<dbReference type="InterPro" id="IPR027417">
    <property type="entry name" value="P-loop_NTPase"/>
</dbReference>
<keyword evidence="5" id="KW-1185">Reference proteome</keyword>
<dbReference type="HOGENOM" id="CLU_000604_92_0_9"/>
<gene>
    <name evidence="4" type="primary">rbsA2</name>
    <name evidence="4" type="ORF">HMPREF6123_1991</name>
</gene>
<feature type="domain" description="ABC transporter" evidence="3">
    <location>
        <begin position="10"/>
        <end position="242"/>
    </location>
</feature>
<dbReference type="GO" id="GO:0016887">
    <property type="term" value="F:ATP hydrolysis activity"/>
    <property type="evidence" value="ECO:0007669"/>
    <property type="project" value="InterPro"/>
</dbReference>
<keyword evidence="4" id="KW-0378">Hydrolase</keyword>
<dbReference type="Gene3D" id="3.40.50.300">
    <property type="entry name" value="P-loop containing nucleotide triphosphate hydrolases"/>
    <property type="match status" value="2"/>
</dbReference>
<evidence type="ECO:0000259" key="3">
    <source>
        <dbReference type="PROSITE" id="PS50893"/>
    </source>
</evidence>
<dbReference type="Pfam" id="PF00005">
    <property type="entry name" value="ABC_tran"/>
    <property type="match status" value="2"/>
</dbReference>
<dbReference type="SUPFAM" id="SSF52540">
    <property type="entry name" value="P-loop containing nucleoside triphosphate hydrolases"/>
    <property type="match status" value="2"/>
</dbReference>
<dbReference type="CDD" id="cd03215">
    <property type="entry name" value="ABC_Carb_Monos_II"/>
    <property type="match status" value="1"/>
</dbReference>
<dbReference type="EMBL" id="ACKX01000195">
    <property type="protein sequence ID" value="EEJ50733.1"/>
    <property type="molecule type" value="Genomic_DNA"/>
</dbReference>
<evidence type="ECO:0000313" key="4">
    <source>
        <dbReference type="EMBL" id="EEJ50733.1"/>
    </source>
</evidence>
<evidence type="ECO:0000313" key="5">
    <source>
        <dbReference type="Proteomes" id="UP000004121"/>
    </source>
</evidence>
<dbReference type="PANTHER" id="PTHR43790">
    <property type="entry name" value="CARBOHYDRATE TRANSPORT ATP-BINDING PROTEIN MG119-RELATED"/>
    <property type="match status" value="1"/>
</dbReference>
<dbReference type="EC" id="3.6.3.17" evidence="4"/>
<protein>
    <submittedName>
        <fullName evidence="4">ABC transporter, ATP-binding protein</fullName>
        <ecNumber evidence="4">3.6.3.17</ecNumber>
    </submittedName>
</protein>
<evidence type="ECO:0000256" key="2">
    <source>
        <dbReference type="ARBA" id="ARBA00022840"/>
    </source>
</evidence>
<accession>C2KZS2</accession>
<dbReference type="PROSITE" id="PS00211">
    <property type="entry name" value="ABC_TRANSPORTER_1"/>
    <property type="match status" value="1"/>
</dbReference>
<keyword evidence="1" id="KW-0547">Nucleotide-binding</keyword>
<dbReference type="GO" id="GO:0005524">
    <property type="term" value="F:ATP binding"/>
    <property type="evidence" value="ECO:0007669"/>
    <property type="project" value="UniProtKB-KW"/>
</dbReference>
<name>C2KZS2_9FIRM</name>
<dbReference type="InParanoid" id="C2KZS2"/>
<dbReference type="InterPro" id="IPR017871">
    <property type="entry name" value="ABC_transporter-like_CS"/>
</dbReference>
<keyword evidence="2 4" id="KW-0067">ATP-binding</keyword>
<dbReference type="PROSITE" id="PS50893">
    <property type="entry name" value="ABC_TRANSPORTER_2"/>
    <property type="match status" value="2"/>
</dbReference>
<dbReference type="CDD" id="cd03216">
    <property type="entry name" value="ABC_Carb_Monos_I"/>
    <property type="match status" value="1"/>
</dbReference>